<organism evidence="1 2">
    <name type="scientific">Caenorhabditis angaria</name>
    <dbReference type="NCBI Taxonomy" id="860376"/>
    <lineage>
        <taxon>Eukaryota</taxon>
        <taxon>Metazoa</taxon>
        <taxon>Ecdysozoa</taxon>
        <taxon>Nematoda</taxon>
        <taxon>Chromadorea</taxon>
        <taxon>Rhabditida</taxon>
        <taxon>Rhabditina</taxon>
        <taxon>Rhabditomorpha</taxon>
        <taxon>Rhabditoidea</taxon>
        <taxon>Rhabditidae</taxon>
        <taxon>Peloderinae</taxon>
        <taxon>Caenorhabditis</taxon>
    </lineage>
</organism>
<proteinExistence type="predicted"/>
<accession>A0A9P1MU38</accession>
<dbReference type="AlphaFoldDB" id="A0A9P1MU38"/>
<evidence type="ECO:0000313" key="2">
    <source>
        <dbReference type="Proteomes" id="UP001152747"/>
    </source>
</evidence>
<comment type="caution">
    <text evidence="1">The sequence shown here is derived from an EMBL/GenBank/DDBJ whole genome shotgun (WGS) entry which is preliminary data.</text>
</comment>
<dbReference type="EMBL" id="CANHGI010000001">
    <property type="protein sequence ID" value="CAI5439745.1"/>
    <property type="molecule type" value="Genomic_DNA"/>
</dbReference>
<gene>
    <name evidence="1" type="ORF">CAMP_LOCUS2382</name>
</gene>
<dbReference type="SUPFAM" id="SSF52075">
    <property type="entry name" value="Outer arm dynein light chain 1"/>
    <property type="match status" value="1"/>
</dbReference>
<name>A0A9P1MU38_9PELO</name>
<sequence>MTGWDDLPNEMKSEVFQYLKEYDRQKIARCYLKAPLNGDDIETLHFERQYHTVFLNSCFFDYQCFNVYINTDIISFQQNSDGMWDISYNGDCICERVKCSNNMIFKFFHGFVERSKDTLRKLKITDVFYTIRDASISNFPKLEELDITTCNKSMLYCLMSKSANIKKLVVRFTKPDEPTRAKETKFQMAFLKSVKELHLFSDDLDVTKNVLSRIISTDVFNEMSNSPLYTNQEQFDIIIDSDRLITNWVMKDHQFSFFSKHFSHIECDGRNIDAKTILKYITSNNFERKHLVLKNIEYDVIQKPLDLGPRVRKKYTTSYRIWSASLCCEGYYEAFDKVLDITCGPRNEFIIENDYESRSHTPEYSYSSENLSHDFSTNWYW</sequence>
<protein>
    <submittedName>
        <fullName evidence="1">Uncharacterized protein</fullName>
    </submittedName>
</protein>
<reference evidence="1" key="1">
    <citation type="submission" date="2022-11" db="EMBL/GenBank/DDBJ databases">
        <authorList>
            <person name="Kikuchi T."/>
        </authorList>
    </citation>
    <scope>NUCLEOTIDE SEQUENCE</scope>
    <source>
        <strain evidence="1">PS1010</strain>
    </source>
</reference>
<evidence type="ECO:0000313" key="1">
    <source>
        <dbReference type="EMBL" id="CAI5439745.1"/>
    </source>
</evidence>
<dbReference type="Proteomes" id="UP001152747">
    <property type="component" value="Unassembled WGS sequence"/>
</dbReference>
<keyword evidence="2" id="KW-1185">Reference proteome</keyword>